<keyword evidence="2" id="KW-1185">Reference proteome</keyword>
<dbReference type="EMBL" id="FWYB01000001">
    <property type="protein sequence ID" value="SMC53130.1"/>
    <property type="molecule type" value="Genomic_DNA"/>
</dbReference>
<dbReference type="STRING" id="475255.SAMN04488101_101131"/>
<sequence length="71" mass="8068">MDPFEINLVGETLWVMPQADGTFQIFRGENKIATLTPSIDEATGSIIWETAELISLEYVRQIGELIEEHEM</sequence>
<proteinExistence type="predicted"/>
<reference evidence="1 2" key="1">
    <citation type="submission" date="2017-04" db="EMBL/GenBank/DDBJ databases">
        <authorList>
            <person name="Afonso C.L."/>
            <person name="Miller P.J."/>
            <person name="Scott M.A."/>
            <person name="Spackman E."/>
            <person name="Goraichik I."/>
            <person name="Dimitrov K.M."/>
            <person name="Suarez D.L."/>
            <person name="Swayne D.E."/>
        </authorList>
    </citation>
    <scope>NUCLEOTIDE SEQUENCE [LARGE SCALE GENOMIC DNA]</scope>
    <source>
        <strain evidence="1 2">DSM 19625</strain>
    </source>
</reference>
<name>A0A1W1ZXI4_9SPHI</name>
<gene>
    <name evidence="1" type="ORF">SAMN04488101_101131</name>
</gene>
<dbReference type="AlphaFoldDB" id="A0A1W1ZXI4"/>
<accession>A0A1W1ZXI4</accession>
<organism evidence="1 2">
    <name type="scientific">Pedobacter nyackensis</name>
    <dbReference type="NCBI Taxonomy" id="475255"/>
    <lineage>
        <taxon>Bacteria</taxon>
        <taxon>Pseudomonadati</taxon>
        <taxon>Bacteroidota</taxon>
        <taxon>Sphingobacteriia</taxon>
        <taxon>Sphingobacteriales</taxon>
        <taxon>Sphingobacteriaceae</taxon>
        <taxon>Pedobacter</taxon>
    </lineage>
</organism>
<protein>
    <submittedName>
        <fullName evidence="1">Uncharacterized protein</fullName>
    </submittedName>
</protein>
<evidence type="ECO:0000313" key="2">
    <source>
        <dbReference type="Proteomes" id="UP000192678"/>
    </source>
</evidence>
<dbReference type="Proteomes" id="UP000192678">
    <property type="component" value="Unassembled WGS sequence"/>
</dbReference>
<evidence type="ECO:0000313" key="1">
    <source>
        <dbReference type="EMBL" id="SMC53130.1"/>
    </source>
</evidence>